<comment type="cofactor">
    <cofactor evidence="10">
        <name>Zn(2+)</name>
        <dbReference type="ChEBI" id="CHEBI:29105"/>
    </cofactor>
    <text evidence="10">Binds 1 zinc ion per subunit.</text>
</comment>
<comment type="caution">
    <text evidence="11">The sequence shown here is derived from an EMBL/GenBank/DDBJ whole genome shotgun (WGS) entry which is preliminary data.</text>
</comment>
<dbReference type="EMBL" id="BMSZ01000016">
    <property type="protein sequence ID" value="GGS71272.1"/>
    <property type="molecule type" value="Genomic_DNA"/>
</dbReference>
<comment type="catalytic activity">
    <reaction evidence="9 10">
        <text>7-carboxy-7-carbaguanine + NH4(+) + 2 ATP = 7-cyano-7-carbaguanine + 2 AMP + 2 diphosphate + 2 H(+)</text>
        <dbReference type="Rhea" id="RHEA:27982"/>
        <dbReference type="ChEBI" id="CHEBI:15378"/>
        <dbReference type="ChEBI" id="CHEBI:28938"/>
        <dbReference type="ChEBI" id="CHEBI:30616"/>
        <dbReference type="ChEBI" id="CHEBI:33019"/>
        <dbReference type="ChEBI" id="CHEBI:45075"/>
        <dbReference type="ChEBI" id="CHEBI:61036"/>
        <dbReference type="ChEBI" id="CHEBI:456215"/>
        <dbReference type="EC" id="6.3.4.20"/>
    </reaction>
</comment>
<dbReference type="SUPFAM" id="SSF52402">
    <property type="entry name" value="Adenine nucleotide alpha hydrolases-like"/>
    <property type="match status" value="1"/>
</dbReference>
<reference evidence="12" key="1">
    <citation type="journal article" date="2019" name="Int. J. Syst. Evol. Microbiol.">
        <title>The Global Catalogue of Microorganisms (GCM) 10K type strain sequencing project: providing services to taxonomists for standard genome sequencing and annotation.</title>
        <authorList>
            <consortium name="The Broad Institute Genomics Platform"/>
            <consortium name="The Broad Institute Genome Sequencing Center for Infectious Disease"/>
            <person name="Wu L."/>
            <person name="Ma J."/>
        </authorList>
    </citation>
    <scope>NUCLEOTIDE SEQUENCE [LARGE SCALE GENOMIC DNA]</scope>
    <source>
        <strain evidence="12">JCM 4350</strain>
    </source>
</reference>
<evidence type="ECO:0000256" key="3">
    <source>
        <dbReference type="ARBA" id="ARBA00022723"/>
    </source>
</evidence>
<dbReference type="InterPro" id="IPR018317">
    <property type="entry name" value="QueC"/>
</dbReference>
<dbReference type="PANTHER" id="PTHR42914">
    <property type="entry name" value="7-CYANO-7-DEAZAGUANINE SYNTHASE"/>
    <property type="match status" value="1"/>
</dbReference>
<dbReference type="HAMAP" id="MF_01633">
    <property type="entry name" value="QueC"/>
    <property type="match status" value="1"/>
</dbReference>
<dbReference type="EC" id="6.3.4.20" evidence="8 10"/>
<comment type="similarity">
    <text evidence="7 10">Belongs to the QueC family.</text>
</comment>
<keyword evidence="10" id="KW-0671">Queuosine biosynthesis</keyword>
<keyword evidence="4 10" id="KW-0547">Nucleotide-binding</keyword>
<dbReference type="Proteomes" id="UP000659767">
    <property type="component" value="Unassembled WGS sequence"/>
</dbReference>
<dbReference type="Pfam" id="PF06508">
    <property type="entry name" value="QueC"/>
    <property type="match status" value="1"/>
</dbReference>
<accession>A0ABQ2TJF6</accession>
<sequence>MPASGPHHPFRLQEGVTVARVIAIVSGGLDSVVLAHHLHAEGHEVHLLSIDYGQRHRKEHDYARIAADRIGAEHEIVDLSNVASMLPGYSLTDSQVDVPDQHYTAPGSVNVVPNRNVILLSVAYGKAAAVKADQVAIGALAGDASTAPDCSAEFISSFNAMEKIACAGYAPAHLEVVAPFIDLHKHDVIRLGEKLGVDWAETWSCFKGTEVHCGTCAACVDRIQAFERAETTDPTVYFKE</sequence>
<evidence type="ECO:0000313" key="12">
    <source>
        <dbReference type="Proteomes" id="UP000659767"/>
    </source>
</evidence>
<name>A0ABQ2TJF6_STRBA</name>
<keyword evidence="3 10" id="KW-0479">Metal-binding</keyword>
<feature type="binding site" evidence="10">
    <location>
        <position position="216"/>
    </location>
    <ligand>
        <name>Zn(2+)</name>
        <dbReference type="ChEBI" id="CHEBI:29105"/>
    </ligand>
</feature>
<dbReference type="NCBIfam" id="TIGR00364">
    <property type="entry name" value="7-cyano-7-deazaguanine synthase QueC"/>
    <property type="match status" value="1"/>
</dbReference>
<evidence type="ECO:0000256" key="9">
    <source>
        <dbReference type="ARBA" id="ARBA00047890"/>
    </source>
</evidence>
<evidence type="ECO:0000256" key="6">
    <source>
        <dbReference type="ARBA" id="ARBA00022840"/>
    </source>
</evidence>
<feature type="binding site" evidence="10">
    <location>
        <position position="213"/>
    </location>
    <ligand>
        <name>Zn(2+)</name>
        <dbReference type="ChEBI" id="CHEBI:29105"/>
    </ligand>
</feature>
<keyword evidence="2 10" id="KW-0436">Ligase</keyword>
<dbReference type="CDD" id="cd01995">
    <property type="entry name" value="QueC-like"/>
    <property type="match status" value="1"/>
</dbReference>
<comment type="function">
    <text evidence="10">Catalyzes the ATP-dependent conversion of 7-carboxy-7-deazaguanine (CDG) to 7-cyano-7-deazaguanine (preQ(0)).</text>
</comment>
<evidence type="ECO:0000313" key="11">
    <source>
        <dbReference type="EMBL" id="GGS71272.1"/>
    </source>
</evidence>
<dbReference type="PANTHER" id="PTHR42914:SF1">
    <property type="entry name" value="7-CYANO-7-DEAZAGUANINE SYNTHASE"/>
    <property type="match status" value="1"/>
</dbReference>
<evidence type="ECO:0000256" key="4">
    <source>
        <dbReference type="ARBA" id="ARBA00022741"/>
    </source>
</evidence>
<keyword evidence="12" id="KW-1185">Reference proteome</keyword>
<feature type="binding site" evidence="10">
    <location>
        <begin position="25"/>
        <end position="35"/>
    </location>
    <ligand>
        <name>ATP</name>
        <dbReference type="ChEBI" id="CHEBI:30616"/>
    </ligand>
</feature>
<comment type="pathway">
    <text evidence="1 10">Purine metabolism; 7-cyano-7-deazaguanine biosynthesis.</text>
</comment>
<dbReference type="InterPro" id="IPR014729">
    <property type="entry name" value="Rossmann-like_a/b/a_fold"/>
</dbReference>
<proteinExistence type="inferred from homology"/>
<gene>
    <name evidence="10 11" type="primary">queC</name>
    <name evidence="11" type="ORF">GCM10010253_52890</name>
</gene>
<evidence type="ECO:0000256" key="8">
    <source>
        <dbReference type="ARBA" id="ARBA00039149"/>
    </source>
</evidence>
<feature type="binding site" evidence="10">
    <location>
        <position position="219"/>
    </location>
    <ligand>
        <name>Zn(2+)</name>
        <dbReference type="ChEBI" id="CHEBI:29105"/>
    </ligand>
</feature>
<keyword evidence="5 10" id="KW-0862">Zinc</keyword>
<dbReference type="PIRSF" id="PIRSF006293">
    <property type="entry name" value="ExsB"/>
    <property type="match status" value="1"/>
</dbReference>
<organism evidence="11 12">
    <name type="scientific">Streptomyces badius</name>
    <dbReference type="NCBI Taxonomy" id="1941"/>
    <lineage>
        <taxon>Bacteria</taxon>
        <taxon>Bacillati</taxon>
        <taxon>Actinomycetota</taxon>
        <taxon>Actinomycetes</taxon>
        <taxon>Kitasatosporales</taxon>
        <taxon>Streptomycetaceae</taxon>
        <taxon>Streptomyces</taxon>
    </lineage>
</organism>
<evidence type="ECO:0000256" key="2">
    <source>
        <dbReference type="ARBA" id="ARBA00022598"/>
    </source>
</evidence>
<evidence type="ECO:0000256" key="10">
    <source>
        <dbReference type="HAMAP-Rule" id="MF_01633"/>
    </source>
</evidence>
<protein>
    <recommendedName>
        <fullName evidence="8 10">7-cyano-7-deazaguanine synthase</fullName>
        <ecNumber evidence="8 10">6.3.4.20</ecNumber>
    </recommendedName>
    <alternativeName>
        <fullName evidence="10">7-cyano-7-carbaguanine synthase</fullName>
    </alternativeName>
    <alternativeName>
        <fullName evidence="10">PreQ(0) synthase</fullName>
    </alternativeName>
    <alternativeName>
        <fullName evidence="10">Queuosine biosynthesis protein QueC</fullName>
    </alternativeName>
</protein>
<evidence type="ECO:0000256" key="5">
    <source>
        <dbReference type="ARBA" id="ARBA00022833"/>
    </source>
</evidence>
<evidence type="ECO:0000256" key="1">
    <source>
        <dbReference type="ARBA" id="ARBA00005061"/>
    </source>
</evidence>
<dbReference type="Gene3D" id="3.40.50.620">
    <property type="entry name" value="HUPs"/>
    <property type="match status" value="1"/>
</dbReference>
<keyword evidence="6 10" id="KW-0067">ATP-binding</keyword>
<evidence type="ECO:0000256" key="7">
    <source>
        <dbReference type="ARBA" id="ARBA00037993"/>
    </source>
</evidence>
<feature type="binding site" evidence="10">
    <location>
        <position position="205"/>
    </location>
    <ligand>
        <name>Zn(2+)</name>
        <dbReference type="ChEBI" id="CHEBI:29105"/>
    </ligand>
</feature>